<protein>
    <submittedName>
        <fullName evidence="1">Uncharacterized protein</fullName>
    </submittedName>
</protein>
<evidence type="ECO:0000313" key="1">
    <source>
        <dbReference type="EMBL" id="SPF40480.1"/>
    </source>
</evidence>
<name>A0A2U3KLR1_9BACT</name>
<proteinExistence type="predicted"/>
<organism evidence="1 2">
    <name type="scientific">Candidatus Sulfotelmatobacter kueseliae</name>
    <dbReference type="NCBI Taxonomy" id="2042962"/>
    <lineage>
        <taxon>Bacteria</taxon>
        <taxon>Pseudomonadati</taxon>
        <taxon>Acidobacteriota</taxon>
        <taxon>Terriglobia</taxon>
        <taxon>Terriglobales</taxon>
        <taxon>Candidatus Korobacteraceae</taxon>
        <taxon>Candidatus Sulfotelmatobacter</taxon>
    </lineage>
</organism>
<evidence type="ECO:0000313" key="2">
    <source>
        <dbReference type="Proteomes" id="UP000238701"/>
    </source>
</evidence>
<sequence>MGMAMDTVVATPAAVMPAADFMVGRFAAAAAFTEVVDSTAAPASTVVGSMVAAGSTVEAGSTEVVDPMVAGTAKQASA</sequence>
<gene>
    <name evidence="1" type="ORF">SBA1_300021</name>
</gene>
<accession>A0A2U3KLR1</accession>
<dbReference type="EMBL" id="OMOD01000123">
    <property type="protein sequence ID" value="SPF40480.1"/>
    <property type="molecule type" value="Genomic_DNA"/>
</dbReference>
<dbReference type="AlphaFoldDB" id="A0A2U3KLR1"/>
<dbReference type="Proteomes" id="UP000238701">
    <property type="component" value="Unassembled WGS sequence"/>
</dbReference>
<reference evidence="2" key="1">
    <citation type="submission" date="2018-02" db="EMBL/GenBank/DDBJ databases">
        <authorList>
            <person name="Hausmann B."/>
        </authorList>
    </citation>
    <scope>NUCLEOTIDE SEQUENCE [LARGE SCALE GENOMIC DNA]</scope>
    <source>
        <strain evidence="2">Peat soil MAG SbA1</strain>
    </source>
</reference>